<accession>A0A068WRY4</accession>
<reference evidence="1" key="2">
    <citation type="submission" date="2014-06" db="EMBL/GenBank/DDBJ databases">
        <authorList>
            <person name="Aslett M."/>
        </authorList>
    </citation>
    <scope>NUCLEOTIDE SEQUENCE</scope>
</reference>
<sequence>MASPKCYGVQDHALLAPPITEALDELHLSTVSLLANASSNPSGRCSYGSIERILDSPWLSSSTCPHPLFQQPNHDMRFFNQRPTYGSCSLLADVTGFEENMVKRINSCSLDLNTFKQLRHNSASPKSPDYPTVSRPLKFNAGALDNLDILVHPKPCYVLHVNMMDKSIEKQEETSSP</sequence>
<reference evidence="3" key="3">
    <citation type="submission" date="2020-10" db="UniProtKB">
        <authorList>
            <consortium name="WormBaseParasite"/>
        </authorList>
    </citation>
    <scope>IDENTIFICATION</scope>
</reference>
<dbReference type="WBParaSite" id="EgrG_000686800">
    <property type="protein sequence ID" value="EgrG_000686800"/>
    <property type="gene ID" value="EgrG_000686800"/>
</dbReference>
<proteinExistence type="predicted"/>
<gene>
    <name evidence="1" type="ORF">EgrG_000686800</name>
</gene>
<evidence type="ECO:0000313" key="2">
    <source>
        <dbReference type="Proteomes" id="UP000492820"/>
    </source>
</evidence>
<organism evidence="1">
    <name type="scientific">Echinococcus granulosus</name>
    <name type="common">Hydatid tapeworm</name>
    <dbReference type="NCBI Taxonomy" id="6210"/>
    <lineage>
        <taxon>Eukaryota</taxon>
        <taxon>Metazoa</taxon>
        <taxon>Spiralia</taxon>
        <taxon>Lophotrochozoa</taxon>
        <taxon>Platyhelminthes</taxon>
        <taxon>Cestoda</taxon>
        <taxon>Eucestoda</taxon>
        <taxon>Cyclophyllidea</taxon>
        <taxon>Taeniidae</taxon>
        <taxon>Echinococcus</taxon>
        <taxon>Echinococcus granulosus group</taxon>
    </lineage>
</organism>
<protein>
    <submittedName>
        <fullName evidence="3">Expressed conserved protein</fullName>
    </submittedName>
</protein>
<dbReference type="EMBL" id="LK028588">
    <property type="protein sequence ID" value="CDS22880.1"/>
    <property type="molecule type" value="Genomic_DNA"/>
</dbReference>
<name>A0A068WRY4_ECHGR</name>
<dbReference type="AlphaFoldDB" id="A0A068WRY4"/>
<evidence type="ECO:0000313" key="3">
    <source>
        <dbReference type="WBParaSite" id="EgrG_000686800"/>
    </source>
</evidence>
<evidence type="ECO:0000313" key="1">
    <source>
        <dbReference type="EMBL" id="CDS22880.1"/>
    </source>
</evidence>
<dbReference type="Proteomes" id="UP000492820">
    <property type="component" value="Unassembled WGS sequence"/>
</dbReference>
<reference evidence="1 2" key="1">
    <citation type="journal article" date="2013" name="Nature">
        <title>The genomes of four tapeworm species reveal adaptations to parasitism.</title>
        <authorList>
            <person name="Tsai I.J."/>
            <person name="Zarowiecki M."/>
            <person name="Holroyd N."/>
            <person name="Garciarrubio A."/>
            <person name="Sanchez-Flores A."/>
            <person name="Brooks K.L."/>
            <person name="Tracey A."/>
            <person name="Bobes R.J."/>
            <person name="Fragoso G."/>
            <person name="Sciutto E."/>
            <person name="Aslett M."/>
            <person name="Beasley H."/>
            <person name="Bennett H.M."/>
            <person name="Cai J."/>
            <person name="Camicia F."/>
            <person name="Clark R."/>
            <person name="Cucher M."/>
            <person name="De Silva N."/>
            <person name="Day T.A."/>
            <person name="Deplazes P."/>
            <person name="Estrada K."/>
            <person name="Fernandez C."/>
            <person name="Holland P.W."/>
            <person name="Hou J."/>
            <person name="Hu S."/>
            <person name="Huckvale T."/>
            <person name="Hung S.S."/>
            <person name="Kamenetzky L."/>
            <person name="Keane J.A."/>
            <person name="Kiss F."/>
            <person name="Koziol U."/>
            <person name="Lambert O."/>
            <person name="Liu K."/>
            <person name="Luo X."/>
            <person name="Luo Y."/>
            <person name="Macchiaroli N."/>
            <person name="Nichol S."/>
            <person name="Paps J."/>
            <person name="Parkinson J."/>
            <person name="Pouchkina-Stantcheva N."/>
            <person name="Riddiford N."/>
            <person name="Rosenzvit M."/>
            <person name="Salinas G."/>
            <person name="Wasmuth J.D."/>
            <person name="Zamanian M."/>
            <person name="Zheng Y."/>
            <person name="Cai X."/>
            <person name="Soberon X."/>
            <person name="Olson P.D."/>
            <person name="Laclette J.P."/>
            <person name="Brehm K."/>
            <person name="Berriman M."/>
            <person name="Garciarrubio A."/>
            <person name="Bobes R.J."/>
            <person name="Fragoso G."/>
            <person name="Sanchez-Flores A."/>
            <person name="Estrada K."/>
            <person name="Cevallos M.A."/>
            <person name="Morett E."/>
            <person name="Gonzalez V."/>
            <person name="Portillo T."/>
            <person name="Ochoa-Leyva A."/>
            <person name="Jose M.V."/>
            <person name="Sciutto E."/>
            <person name="Landa A."/>
            <person name="Jimenez L."/>
            <person name="Valdes V."/>
            <person name="Carrero J.C."/>
            <person name="Larralde C."/>
            <person name="Morales-Montor J."/>
            <person name="Limon-Lason J."/>
            <person name="Soberon X."/>
            <person name="Laclette J.P."/>
        </authorList>
    </citation>
    <scope>NUCLEOTIDE SEQUENCE [LARGE SCALE GENOMIC DNA]</scope>
</reference>